<gene>
    <name evidence="1" type="ORF">HNO88_003676</name>
</gene>
<keyword evidence="2" id="KW-1185">Reference proteome</keyword>
<accession>A0A7W7NX63</accession>
<proteinExistence type="predicted"/>
<name>A0A7W7NX63_9SPHN</name>
<evidence type="ECO:0000313" key="2">
    <source>
        <dbReference type="Proteomes" id="UP000555448"/>
    </source>
</evidence>
<dbReference type="Proteomes" id="UP000555448">
    <property type="component" value="Unassembled WGS sequence"/>
</dbReference>
<organism evidence="1 2">
    <name type="scientific">Novosphingobium chloroacetimidivorans</name>
    <dbReference type="NCBI Taxonomy" id="1428314"/>
    <lineage>
        <taxon>Bacteria</taxon>
        <taxon>Pseudomonadati</taxon>
        <taxon>Pseudomonadota</taxon>
        <taxon>Alphaproteobacteria</taxon>
        <taxon>Sphingomonadales</taxon>
        <taxon>Sphingomonadaceae</taxon>
        <taxon>Novosphingobium</taxon>
    </lineage>
</organism>
<dbReference type="RefSeq" id="WP_184248933.1">
    <property type="nucleotide sequence ID" value="NZ_JACHLR010000020.1"/>
</dbReference>
<sequence length="61" mass="6724">MWVNAELTEAGLREIGCRGVVPKKVQALDAVGSIYSLLKVSRMVGKHKIKPDHFDFQTSPA</sequence>
<dbReference type="AlphaFoldDB" id="A0A7W7NX63"/>
<comment type="caution">
    <text evidence="1">The sequence shown here is derived from an EMBL/GenBank/DDBJ whole genome shotgun (WGS) entry which is preliminary data.</text>
</comment>
<reference evidence="1 2" key="1">
    <citation type="submission" date="2020-08" db="EMBL/GenBank/DDBJ databases">
        <title>Functional genomics of gut bacteria from endangered species of beetles.</title>
        <authorList>
            <person name="Carlos-Shanley C."/>
        </authorList>
    </citation>
    <scope>NUCLEOTIDE SEQUENCE [LARGE SCALE GENOMIC DNA]</scope>
    <source>
        <strain evidence="1 2">S00245</strain>
    </source>
</reference>
<evidence type="ECO:0000313" key="1">
    <source>
        <dbReference type="EMBL" id="MBB4860333.1"/>
    </source>
</evidence>
<protein>
    <submittedName>
        <fullName evidence="1">Uncharacterized protein</fullName>
    </submittedName>
</protein>
<dbReference type="EMBL" id="JACHLR010000020">
    <property type="protein sequence ID" value="MBB4860333.1"/>
    <property type="molecule type" value="Genomic_DNA"/>
</dbReference>